<dbReference type="EMBL" id="LT607756">
    <property type="protein sequence ID" value="SCG86258.1"/>
    <property type="molecule type" value="Genomic_DNA"/>
</dbReference>
<name>A0A1D3L3X7_9EURY</name>
<keyword evidence="1" id="KW-1133">Transmembrane helix</keyword>
<dbReference type="GeneID" id="30412540"/>
<accession>A0A1D3L3X7</accession>
<evidence type="ECO:0000313" key="3">
    <source>
        <dbReference type="Proteomes" id="UP000094707"/>
    </source>
</evidence>
<dbReference type="Proteomes" id="UP000094707">
    <property type="component" value="Chromosome I"/>
</dbReference>
<sequence length="61" mass="6896">MQKIYTKHNTPSLKKRSYALEYGLNYLDLRSCLFICLVMLVLIASILCVAAYPNSNMPIGV</sequence>
<evidence type="ECO:0000256" key="1">
    <source>
        <dbReference type="SAM" id="Phobius"/>
    </source>
</evidence>
<keyword evidence="1" id="KW-0812">Transmembrane</keyword>
<keyword evidence="3" id="KW-1185">Reference proteome</keyword>
<feature type="transmembrane region" description="Helical" evidence="1">
    <location>
        <begin position="32"/>
        <end position="52"/>
    </location>
</feature>
<reference evidence="2 3" key="1">
    <citation type="submission" date="2016-08" db="EMBL/GenBank/DDBJ databases">
        <authorList>
            <person name="Seilhamer J.J."/>
        </authorList>
    </citation>
    <scope>NUCLEOTIDE SEQUENCE [LARGE SCALE GENOMIC DNA]</scope>
    <source>
        <strain evidence="2">Buetzberg</strain>
    </source>
</reference>
<gene>
    <name evidence="2" type="ORF">MCBB_1703</name>
</gene>
<dbReference type="OrthoDB" id="71051at2157"/>
<dbReference type="RefSeq" id="WP_071907335.1">
    <property type="nucleotide sequence ID" value="NZ_LT607756.1"/>
</dbReference>
<dbReference type="AlphaFoldDB" id="A0A1D3L3X7"/>
<organism evidence="2 3">
    <name type="scientific">Methanobacterium congolense</name>
    <dbReference type="NCBI Taxonomy" id="118062"/>
    <lineage>
        <taxon>Archaea</taxon>
        <taxon>Methanobacteriati</taxon>
        <taxon>Methanobacteriota</taxon>
        <taxon>Methanomada group</taxon>
        <taxon>Methanobacteria</taxon>
        <taxon>Methanobacteriales</taxon>
        <taxon>Methanobacteriaceae</taxon>
        <taxon>Methanobacterium</taxon>
    </lineage>
</organism>
<dbReference type="KEGG" id="mcub:MCBB_1703"/>
<keyword evidence="1" id="KW-0472">Membrane</keyword>
<proteinExistence type="predicted"/>
<evidence type="ECO:0000313" key="2">
    <source>
        <dbReference type="EMBL" id="SCG86258.1"/>
    </source>
</evidence>
<protein>
    <submittedName>
        <fullName evidence="2">Uncharacterized protein</fullName>
    </submittedName>
</protein>